<evidence type="ECO:0000313" key="1">
    <source>
        <dbReference type="EMBL" id="KUJ17953.1"/>
    </source>
</evidence>
<dbReference type="CDD" id="cd07040">
    <property type="entry name" value="HP"/>
    <property type="match status" value="1"/>
</dbReference>
<dbReference type="GeneID" id="28822750"/>
<protein>
    <submittedName>
        <fullName evidence="1">Uncharacterized protein</fullName>
    </submittedName>
</protein>
<name>A0A194XCQ5_MOLSC</name>
<dbReference type="Proteomes" id="UP000070700">
    <property type="component" value="Unassembled WGS sequence"/>
</dbReference>
<dbReference type="RefSeq" id="XP_018072308.1">
    <property type="nucleotide sequence ID" value="XM_018213024.1"/>
</dbReference>
<dbReference type="Gene3D" id="3.40.50.1240">
    <property type="entry name" value="Phosphoglycerate mutase-like"/>
    <property type="match status" value="1"/>
</dbReference>
<dbReference type="SUPFAM" id="SSF53254">
    <property type="entry name" value="Phosphoglycerate mutase-like"/>
    <property type="match status" value="1"/>
</dbReference>
<proteinExistence type="predicted"/>
<dbReference type="GO" id="GO:0016791">
    <property type="term" value="F:phosphatase activity"/>
    <property type="evidence" value="ECO:0007669"/>
    <property type="project" value="TreeGrafter"/>
</dbReference>
<dbReference type="SMART" id="SM00855">
    <property type="entry name" value="PGAM"/>
    <property type="match status" value="1"/>
</dbReference>
<dbReference type="InterPro" id="IPR050275">
    <property type="entry name" value="PGM_Phosphatase"/>
</dbReference>
<dbReference type="PANTHER" id="PTHR48100">
    <property type="entry name" value="BROAD-SPECIFICITY PHOSPHATASE YOR283W-RELATED"/>
    <property type="match status" value="1"/>
</dbReference>
<dbReference type="GO" id="GO:0005737">
    <property type="term" value="C:cytoplasm"/>
    <property type="evidence" value="ECO:0007669"/>
    <property type="project" value="TreeGrafter"/>
</dbReference>
<dbReference type="AlphaFoldDB" id="A0A194XCQ5"/>
<accession>A0A194XCQ5</accession>
<dbReference type="InterPro" id="IPR029033">
    <property type="entry name" value="His_PPase_superfam"/>
</dbReference>
<dbReference type="InParanoid" id="A0A194XCQ5"/>
<dbReference type="InterPro" id="IPR013078">
    <property type="entry name" value="His_Pase_superF_clade-1"/>
</dbReference>
<reference evidence="1 2" key="1">
    <citation type="submission" date="2015-10" db="EMBL/GenBank/DDBJ databases">
        <title>Full genome of DAOMC 229536 Phialocephala scopiformis, a fungal endophyte of spruce producing the potent anti-insectan compound rugulosin.</title>
        <authorList>
            <consortium name="DOE Joint Genome Institute"/>
            <person name="Walker A.K."/>
            <person name="Frasz S.L."/>
            <person name="Seifert K.A."/>
            <person name="Miller J.D."/>
            <person name="Mondo S.J."/>
            <person name="Labutti K."/>
            <person name="Lipzen A."/>
            <person name="Dockter R."/>
            <person name="Kennedy M."/>
            <person name="Grigoriev I.V."/>
            <person name="Spatafora J.W."/>
        </authorList>
    </citation>
    <scope>NUCLEOTIDE SEQUENCE [LARGE SCALE GENOMIC DNA]</scope>
    <source>
        <strain evidence="1 2">CBS 120377</strain>
    </source>
</reference>
<organism evidence="1 2">
    <name type="scientific">Mollisia scopiformis</name>
    <name type="common">Conifer needle endophyte fungus</name>
    <name type="synonym">Phialocephala scopiformis</name>
    <dbReference type="NCBI Taxonomy" id="149040"/>
    <lineage>
        <taxon>Eukaryota</taxon>
        <taxon>Fungi</taxon>
        <taxon>Dikarya</taxon>
        <taxon>Ascomycota</taxon>
        <taxon>Pezizomycotina</taxon>
        <taxon>Leotiomycetes</taxon>
        <taxon>Helotiales</taxon>
        <taxon>Mollisiaceae</taxon>
        <taxon>Mollisia</taxon>
    </lineage>
</organism>
<dbReference type="OrthoDB" id="10645232at2759"/>
<dbReference type="KEGG" id="psco:LY89DRAFT_668157"/>
<keyword evidence="2" id="KW-1185">Reference proteome</keyword>
<dbReference type="Pfam" id="PF00300">
    <property type="entry name" value="His_Phos_1"/>
    <property type="match status" value="1"/>
</dbReference>
<dbReference type="PANTHER" id="PTHR48100:SF1">
    <property type="entry name" value="HISTIDINE PHOSPHATASE FAMILY PROTEIN-RELATED"/>
    <property type="match status" value="1"/>
</dbReference>
<sequence>MDDAGDRQRPTRRLIVHALRHTEAEHKVTKTTNIEICNPRLTQRGQEQCETIRQTFKRVLPSKPKIFSSPLYRALETIFRSFPSFIDAETGTIVRLLAELQSLDDGRNGTASSLHKLSEDWGFEVSFKELRIGYNRKDVKETAAWATIPGRRAFLNTLLEQIFEEMTEGIEEVVFGTHSSIIREVFYLDEDDDYRANRRQFLHSFEWDSDNRKLIPLSQKQVAAYRDTRE</sequence>
<dbReference type="EMBL" id="KQ947413">
    <property type="protein sequence ID" value="KUJ17953.1"/>
    <property type="molecule type" value="Genomic_DNA"/>
</dbReference>
<gene>
    <name evidence="1" type="ORF">LY89DRAFT_668157</name>
</gene>
<evidence type="ECO:0000313" key="2">
    <source>
        <dbReference type="Proteomes" id="UP000070700"/>
    </source>
</evidence>